<reference evidence="3" key="1">
    <citation type="journal article" date="2023" name="Mol. Biol. Evol.">
        <title>Third-Generation Sequencing Reveals the Adaptive Role of the Epigenome in Three Deep-Sea Polychaetes.</title>
        <authorList>
            <person name="Perez M."/>
            <person name="Aroh O."/>
            <person name="Sun Y."/>
            <person name="Lan Y."/>
            <person name="Juniper S.K."/>
            <person name="Young C.R."/>
            <person name="Angers B."/>
            <person name="Qian P.Y."/>
        </authorList>
    </citation>
    <scope>NUCLEOTIDE SEQUENCE</scope>
    <source>
        <strain evidence="3">P08H-3</strain>
    </source>
</reference>
<dbReference type="Proteomes" id="UP001208570">
    <property type="component" value="Unassembled WGS sequence"/>
</dbReference>
<feature type="compositionally biased region" description="Basic and acidic residues" evidence="1">
    <location>
        <begin position="139"/>
        <end position="155"/>
    </location>
</feature>
<gene>
    <name evidence="3" type="ORF">LSH36_839g04030</name>
</gene>
<organism evidence="3 4">
    <name type="scientific">Paralvinella palmiformis</name>
    <dbReference type="NCBI Taxonomy" id="53620"/>
    <lineage>
        <taxon>Eukaryota</taxon>
        <taxon>Metazoa</taxon>
        <taxon>Spiralia</taxon>
        <taxon>Lophotrochozoa</taxon>
        <taxon>Annelida</taxon>
        <taxon>Polychaeta</taxon>
        <taxon>Sedentaria</taxon>
        <taxon>Canalipalpata</taxon>
        <taxon>Terebellida</taxon>
        <taxon>Terebelliformia</taxon>
        <taxon>Alvinellidae</taxon>
        <taxon>Paralvinella</taxon>
    </lineage>
</organism>
<sequence>MVVDSGRFAVTLLTTICCGVIGSYLRRRQQQKALRQLRSVTLAIQIPNPDQAHSIPPQPPGLGMYPLPGLPQAGAAPSNAPPPSRIVYSAFSPPTYDEVTDKEQKVSELPPSYQEAIRAQGGYSNPSVVSDEGDQGPSTRHELTTISRTVDHLTQHDSTNNPHRNADIA</sequence>
<feature type="transmembrane region" description="Helical" evidence="2">
    <location>
        <begin position="6"/>
        <end position="25"/>
    </location>
</feature>
<dbReference type="AlphaFoldDB" id="A0AAD9IZV3"/>
<comment type="caution">
    <text evidence="3">The sequence shown here is derived from an EMBL/GenBank/DDBJ whole genome shotgun (WGS) entry which is preliminary data.</text>
</comment>
<keyword evidence="2" id="KW-0472">Membrane</keyword>
<dbReference type="EMBL" id="JAODUP010000839">
    <property type="protein sequence ID" value="KAK2143462.1"/>
    <property type="molecule type" value="Genomic_DNA"/>
</dbReference>
<feature type="region of interest" description="Disordered" evidence="1">
    <location>
        <begin position="64"/>
        <end position="169"/>
    </location>
</feature>
<proteinExistence type="predicted"/>
<evidence type="ECO:0000256" key="1">
    <source>
        <dbReference type="SAM" id="MobiDB-lite"/>
    </source>
</evidence>
<keyword evidence="2" id="KW-1133">Transmembrane helix</keyword>
<name>A0AAD9IZV3_9ANNE</name>
<evidence type="ECO:0000313" key="4">
    <source>
        <dbReference type="Proteomes" id="UP001208570"/>
    </source>
</evidence>
<accession>A0AAD9IZV3</accession>
<keyword evidence="4" id="KW-1185">Reference proteome</keyword>
<evidence type="ECO:0000256" key="2">
    <source>
        <dbReference type="SAM" id="Phobius"/>
    </source>
</evidence>
<feature type="compositionally biased region" description="Low complexity" evidence="1">
    <location>
        <begin position="64"/>
        <end position="78"/>
    </location>
</feature>
<keyword evidence="2" id="KW-0812">Transmembrane</keyword>
<protein>
    <submittedName>
        <fullName evidence="3">Uncharacterized protein</fullName>
    </submittedName>
</protein>
<evidence type="ECO:0000313" key="3">
    <source>
        <dbReference type="EMBL" id="KAK2143462.1"/>
    </source>
</evidence>